<evidence type="ECO:0000259" key="7">
    <source>
        <dbReference type="PROSITE" id="PS50048"/>
    </source>
</evidence>
<evidence type="ECO:0000256" key="6">
    <source>
        <dbReference type="SAM" id="MobiDB-lite"/>
    </source>
</evidence>
<feature type="region of interest" description="Disordered" evidence="6">
    <location>
        <begin position="59"/>
        <end position="113"/>
    </location>
</feature>
<dbReference type="GO" id="GO:0005634">
    <property type="term" value="C:nucleus"/>
    <property type="evidence" value="ECO:0007669"/>
    <property type="project" value="UniProtKB-SubCell"/>
</dbReference>
<evidence type="ECO:0000256" key="4">
    <source>
        <dbReference type="ARBA" id="ARBA00023163"/>
    </source>
</evidence>
<dbReference type="Gene3D" id="4.10.240.10">
    <property type="entry name" value="Zn(2)-C6 fungal-type DNA-binding domain"/>
    <property type="match status" value="1"/>
</dbReference>
<dbReference type="EMBL" id="LFMY01000001">
    <property type="protein sequence ID" value="OKL63637.1"/>
    <property type="molecule type" value="Genomic_DNA"/>
</dbReference>
<evidence type="ECO:0000313" key="8">
    <source>
        <dbReference type="EMBL" id="OKL63637.1"/>
    </source>
</evidence>
<keyword evidence="3" id="KW-0238">DNA-binding</keyword>
<feature type="region of interest" description="Disordered" evidence="6">
    <location>
        <begin position="166"/>
        <end position="198"/>
    </location>
</feature>
<feature type="domain" description="Zn(2)-C6 fungal-type" evidence="7">
    <location>
        <begin position="22"/>
        <end position="52"/>
    </location>
</feature>
<evidence type="ECO:0000256" key="3">
    <source>
        <dbReference type="ARBA" id="ARBA00023125"/>
    </source>
</evidence>
<dbReference type="Proteomes" id="UP000214365">
    <property type="component" value="Unassembled WGS sequence"/>
</dbReference>
<sequence>MFHQWQQHDPEHRPRVARTRTGCLTCRRRKVRCNEVHPRCGHCTRLRLACSWPPDSSFTVPGIETSKSKPAYLNNRGKRQRQRSRSQSPPQKQQPLQQSQQLSELPPPQQQSLPEADFNEIFNYASFLWDNDSSTLPFPTASSPLDVLNSLREQPHIPILPARSETGRRTVQTSCKTPRSPGDRWLSGDASLSPEGSSVNISETDLSELFAHSNAPPILAPVETSFRWSRMRKMLVYMCQKSDMVKNAVMAFAALQLDSPGSRRRTIYAQYYAFSRDMLTKLLAKVTKDQNLLTVELNHILATIFLLTYIDLLDDDVYKAHGNLRDAFQRSVYYHGCDYLMAVPNLLLDMESPPETLSGGLEDAETVLEDVLSRPAYSFFQKVQSFMGRISRIDPWHRSRGTVEDETEVMIIAQKISKDIKALWLQRPPLMDHAIACKLVPPFLSPSLANNLTRMLMVCYANYHACFVHLHRVAYKNLPRTPELDVALCAIQEVTENIIRTPLGTSNSVETLCDFSPGSPLPINMLWPLLMLGVESDDTHQRAWVIAAMKRMESIVSNAGITADVLEEVIRRQDETGQRVDIRQVMHDTFTRVFAIV</sequence>
<dbReference type="GO" id="GO:0000976">
    <property type="term" value="F:transcription cis-regulatory region binding"/>
    <property type="evidence" value="ECO:0007669"/>
    <property type="project" value="TreeGrafter"/>
</dbReference>
<dbReference type="GO" id="GO:0000981">
    <property type="term" value="F:DNA-binding transcription factor activity, RNA polymerase II-specific"/>
    <property type="evidence" value="ECO:0007669"/>
    <property type="project" value="InterPro"/>
</dbReference>
<dbReference type="InterPro" id="IPR001138">
    <property type="entry name" value="Zn2Cys6_DnaBD"/>
</dbReference>
<evidence type="ECO:0000256" key="1">
    <source>
        <dbReference type="ARBA" id="ARBA00004123"/>
    </source>
</evidence>
<organism evidence="8 9">
    <name type="scientific">Talaromyces atroroseus</name>
    <dbReference type="NCBI Taxonomy" id="1441469"/>
    <lineage>
        <taxon>Eukaryota</taxon>
        <taxon>Fungi</taxon>
        <taxon>Dikarya</taxon>
        <taxon>Ascomycota</taxon>
        <taxon>Pezizomycotina</taxon>
        <taxon>Eurotiomycetes</taxon>
        <taxon>Eurotiomycetidae</taxon>
        <taxon>Eurotiales</taxon>
        <taxon>Trichocomaceae</taxon>
        <taxon>Talaromyces</taxon>
        <taxon>Talaromyces sect. Trachyspermi</taxon>
    </lineage>
</organism>
<dbReference type="PROSITE" id="PS50048">
    <property type="entry name" value="ZN2_CY6_FUNGAL_2"/>
    <property type="match status" value="1"/>
</dbReference>
<dbReference type="GO" id="GO:0008270">
    <property type="term" value="F:zinc ion binding"/>
    <property type="evidence" value="ECO:0007669"/>
    <property type="project" value="InterPro"/>
</dbReference>
<dbReference type="Pfam" id="PF00172">
    <property type="entry name" value="Zn_clus"/>
    <property type="match status" value="1"/>
</dbReference>
<protein>
    <recommendedName>
        <fullName evidence="7">Zn(2)-C6 fungal-type domain-containing protein</fullName>
    </recommendedName>
</protein>
<dbReference type="SUPFAM" id="SSF57701">
    <property type="entry name" value="Zn2/Cys6 DNA-binding domain"/>
    <property type="match status" value="1"/>
</dbReference>
<gene>
    <name evidence="8" type="ORF">UA08_00265</name>
</gene>
<dbReference type="SMART" id="SM00066">
    <property type="entry name" value="GAL4"/>
    <property type="match status" value="1"/>
</dbReference>
<dbReference type="GeneID" id="31000020"/>
<dbReference type="RefSeq" id="XP_020123758.1">
    <property type="nucleotide sequence ID" value="XM_020260052.1"/>
</dbReference>
<comment type="subcellular location">
    <subcellularLocation>
        <location evidence="1">Nucleus</location>
    </subcellularLocation>
</comment>
<name>A0A225BC61_TALAT</name>
<dbReference type="STRING" id="1441469.A0A225BC61"/>
<dbReference type="Pfam" id="PF11951">
    <property type="entry name" value="Fungal_trans_2"/>
    <property type="match status" value="2"/>
</dbReference>
<keyword evidence="5" id="KW-0539">Nucleus</keyword>
<dbReference type="PANTHER" id="PTHR37534:SF49">
    <property type="entry name" value="LYSINE BIOSYNTHESIS REGULATORY PROTEIN LYS14"/>
    <property type="match status" value="1"/>
</dbReference>
<evidence type="ECO:0000313" key="9">
    <source>
        <dbReference type="Proteomes" id="UP000214365"/>
    </source>
</evidence>
<dbReference type="GO" id="GO:0045944">
    <property type="term" value="P:positive regulation of transcription by RNA polymerase II"/>
    <property type="evidence" value="ECO:0007669"/>
    <property type="project" value="TreeGrafter"/>
</dbReference>
<dbReference type="PANTHER" id="PTHR37534">
    <property type="entry name" value="TRANSCRIPTIONAL ACTIVATOR PROTEIN UGA3"/>
    <property type="match status" value="1"/>
</dbReference>
<dbReference type="InterPro" id="IPR036864">
    <property type="entry name" value="Zn2-C6_fun-type_DNA-bd_sf"/>
</dbReference>
<evidence type="ECO:0000256" key="2">
    <source>
        <dbReference type="ARBA" id="ARBA00023015"/>
    </source>
</evidence>
<feature type="compositionally biased region" description="Low complexity" evidence="6">
    <location>
        <begin position="85"/>
        <end position="113"/>
    </location>
</feature>
<keyword evidence="4" id="KW-0804">Transcription</keyword>
<accession>A0A225BC61</accession>
<comment type="caution">
    <text evidence="8">The sequence shown here is derived from an EMBL/GenBank/DDBJ whole genome shotgun (WGS) entry which is preliminary data.</text>
</comment>
<dbReference type="OrthoDB" id="648861at2759"/>
<keyword evidence="2" id="KW-0805">Transcription regulation</keyword>
<dbReference type="PROSITE" id="PS00463">
    <property type="entry name" value="ZN2_CY6_FUNGAL_1"/>
    <property type="match status" value="1"/>
</dbReference>
<dbReference type="InterPro" id="IPR021858">
    <property type="entry name" value="Fun_TF"/>
</dbReference>
<evidence type="ECO:0000256" key="5">
    <source>
        <dbReference type="ARBA" id="ARBA00023242"/>
    </source>
</evidence>
<dbReference type="CDD" id="cd00067">
    <property type="entry name" value="GAL4"/>
    <property type="match status" value="1"/>
</dbReference>
<proteinExistence type="predicted"/>
<dbReference type="AlphaFoldDB" id="A0A225BC61"/>
<keyword evidence="9" id="KW-1185">Reference proteome</keyword>
<reference evidence="8 9" key="1">
    <citation type="submission" date="2015-06" db="EMBL/GenBank/DDBJ databases">
        <title>Talaromyces atroroseus IBT 11181 draft genome.</title>
        <authorList>
            <person name="Rasmussen K.B."/>
            <person name="Rasmussen S."/>
            <person name="Petersen B."/>
            <person name="Sicheritz-Ponten T."/>
            <person name="Mortensen U.H."/>
            <person name="Thrane U."/>
        </authorList>
    </citation>
    <scope>NUCLEOTIDE SEQUENCE [LARGE SCALE GENOMIC DNA]</scope>
    <source>
        <strain evidence="8 9">IBT 11181</strain>
    </source>
</reference>